<keyword evidence="2" id="KW-0732">Signal</keyword>
<dbReference type="EMBL" id="CABFMQ020000087">
    <property type="protein sequence ID" value="VTZ50865.1"/>
    <property type="molecule type" value="Genomic_DNA"/>
</dbReference>
<protein>
    <recommendedName>
        <fullName evidence="5">Translation initiation factor IF-2</fullName>
    </recommendedName>
</protein>
<feature type="compositionally biased region" description="Basic and acidic residues" evidence="1">
    <location>
        <begin position="197"/>
        <end position="211"/>
    </location>
</feature>
<feature type="region of interest" description="Disordered" evidence="1">
    <location>
        <begin position="72"/>
        <end position="215"/>
    </location>
</feature>
<evidence type="ECO:0008006" key="5">
    <source>
        <dbReference type="Google" id="ProtNLM"/>
    </source>
</evidence>
<feature type="chain" id="PRO_5032876491" description="Translation initiation factor IF-2" evidence="2">
    <location>
        <begin position="21"/>
        <end position="262"/>
    </location>
</feature>
<keyword evidence="4" id="KW-1185">Reference proteome</keyword>
<comment type="caution">
    <text evidence="3">The sequence shown here is derived from an EMBL/GenBank/DDBJ whole genome shotgun (WGS) entry which is preliminary data.</text>
</comment>
<evidence type="ECO:0000313" key="3">
    <source>
        <dbReference type="EMBL" id="VTZ50865.1"/>
    </source>
</evidence>
<sequence>MKNVTVVIVTTFALVTTAMAVEIARRQASVADVVRASDALNASAAASAAGAQPAAPAAASQALGATDAAMTEPALPTPSAEAVAPEQAPMRDASPLTSVTISTASETGPASEKDPGAQTTLFTIPQGPAPALAADAPQTKSGGENGTANDAKAAIVKPSVAKPASRKSATEKAGIDRPASLPSAPPSDRAHRVATARSEHDAEQPARERHAAPRSFRYARWQGGDSAHLRAGPDAYGFSGSFGGCVYRGVVSVTGYRIERSC</sequence>
<evidence type="ECO:0000313" key="4">
    <source>
        <dbReference type="Proteomes" id="UP000485880"/>
    </source>
</evidence>
<feature type="compositionally biased region" description="Polar residues" evidence="1">
    <location>
        <begin position="95"/>
        <end position="108"/>
    </location>
</feature>
<name>A0A8B6M966_METTU</name>
<organism evidence="3 4">
    <name type="scientific">Methylocella tundrae</name>
    <dbReference type="NCBI Taxonomy" id="227605"/>
    <lineage>
        <taxon>Bacteria</taxon>
        <taxon>Pseudomonadati</taxon>
        <taxon>Pseudomonadota</taxon>
        <taxon>Alphaproteobacteria</taxon>
        <taxon>Hyphomicrobiales</taxon>
        <taxon>Beijerinckiaceae</taxon>
        <taxon>Methylocella</taxon>
    </lineage>
</organism>
<evidence type="ECO:0000256" key="1">
    <source>
        <dbReference type="SAM" id="MobiDB-lite"/>
    </source>
</evidence>
<accession>A0A8B6M966</accession>
<gene>
    <name evidence="3" type="ORF">MPC4_30049</name>
</gene>
<evidence type="ECO:0000256" key="2">
    <source>
        <dbReference type="SAM" id="SignalP"/>
    </source>
</evidence>
<dbReference type="Proteomes" id="UP000485880">
    <property type="component" value="Unassembled WGS sequence"/>
</dbReference>
<feature type="signal peptide" evidence="2">
    <location>
        <begin position="1"/>
        <end position="20"/>
    </location>
</feature>
<feature type="compositionally biased region" description="Polar residues" evidence="1">
    <location>
        <begin position="138"/>
        <end position="148"/>
    </location>
</feature>
<proteinExistence type="predicted"/>
<dbReference type="AlphaFoldDB" id="A0A8B6M966"/>
<reference evidence="3 4" key="1">
    <citation type="submission" date="2019-05" db="EMBL/GenBank/DDBJ databases">
        <authorList>
            <person name="Farhan Ul Haque M."/>
        </authorList>
    </citation>
    <scope>NUCLEOTIDE SEQUENCE [LARGE SCALE GENOMIC DNA]</scope>
    <source>
        <strain evidence="3">2</strain>
    </source>
</reference>
<dbReference type="RefSeq" id="WP_174512820.1">
    <property type="nucleotide sequence ID" value="NZ_CABFMQ020000087.1"/>
</dbReference>